<protein>
    <recommendedName>
        <fullName evidence="4">DUF4283 domain-containing protein</fullName>
    </recommendedName>
</protein>
<reference evidence="2" key="2">
    <citation type="submission" date="2022-01" db="EMBL/GenBank/DDBJ databases">
        <authorList>
            <person name="Yamashiro T."/>
            <person name="Shiraishi A."/>
            <person name="Satake H."/>
            <person name="Nakayama K."/>
        </authorList>
    </citation>
    <scope>NUCLEOTIDE SEQUENCE</scope>
</reference>
<name>A0ABQ5AQ96_9ASTR</name>
<evidence type="ECO:0000313" key="3">
    <source>
        <dbReference type="Proteomes" id="UP001151760"/>
    </source>
</evidence>
<dbReference type="Proteomes" id="UP001151760">
    <property type="component" value="Unassembled WGS sequence"/>
</dbReference>
<accession>A0ABQ5AQ96</accession>
<evidence type="ECO:0008006" key="4">
    <source>
        <dbReference type="Google" id="ProtNLM"/>
    </source>
</evidence>
<feature type="region of interest" description="Disordered" evidence="1">
    <location>
        <begin position="148"/>
        <end position="175"/>
    </location>
</feature>
<feature type="compositionally biased region" description="Polar residues" evidence="1">
    <location>
        <begin position="148"/>
        <end position="157"/>
    </location>
</feature>
<comment type="caution">
    <text evidence="2">The sequence shown here is derived from an EMBL/GenBank/DDBJ whole genome shotgun (WGS) entry which is preliminary data.</text>
</comment>
<dbReference type="InterPro" id="IPR040256">
    <property type="entry name" value="At4g02000-like"/>
</dbReference>
<evidence type="ECO:0000256" key="1">
    <source>
        <dbReference type="SAM" id="MobiDB-lite"/>
    </source>
</evidence>
<feature type="compositionally biased region" description="Low complexity" evidence="1">
    <location>
        <begin position="158"/>
        <end position="169"/>
    </location>
</feature>
<evidence type="ECO:0000313" key="2">
    <source>
        <dbReference type="EMBL" id="GJT03947.1"/>
    </source>
</evidence>
<dbReference type="PANTHER" id="PTHR31286:SF99">
    <property type="entry name" value="DUF4283 DOMAIN-CONTAINING PROTEIN"/>
    <property type="match status" value="1"/>
</dbReference>
<gene>
    <name evidence="2" type="ORF">Tco_0838409</name>
</gene>
<organism evidence="2 3">
    <name type="scientific">Tanacetum coccineum</name>
    <dbReference type="NCBI Taxonomy" id="301880"/>
    <lineage>
        <taxon>Eukaryota</taxon>
        <taxon>Viridiplantae</taxon>
        <taxon>Streptophyta</taxon>
        <taxon>Embryophyta</taxon>
        <taxon>Tracheophyta</taxon>
        <taxon>Spermatophyta</taxon>
        <taxon>Magnoliopsida</taxon>
        <taxon>eudicotyledons</taxon>
        <taxon>Gunneridae</taxon>
        <taxon>Pentapetalae</taxon>
        <taxon>asterids</taxon>
        <taxon>campanulids</taxon>
        <taxon>Asterales</taxon>
        <taxon>Asteraceae</taxon>
        <taxon>Asteroideae</taxon>
        <taxon>Anthemideae</taxon>
        <taxon>Anthemidinae</taxon>
        <taxon>Tanacetum</taxon>
    </lineage>
</organism>
<sequence>MSSQDARLSMFEADFKQQHTKVTNKIDTPLKVINDQMTGAPPSDSVKNPKVNVNSNSLVSSARSYPPMEDPQILAHALMYNAILDKYVERLELGINRWKEKKKGNEGEEQPDATDGYSPTAISMMTPIDVNKVNKVTAGITEVTDVANNTSNGSSVNPTTTTGPSYPTPVGQESVVKDTPTSYAAKLSPTSLIKANLWKLDANVPHGDDYDVWLPLASVHEFSSTEGVDSMLRDGPWMIRGIPIFLNKWSRSATKIGTPMMLDSYTNSICLESWGVSSYARILIEIDASNGFSNNLVMAVPNLEGPEYMNETIRVEYKREPPRCSTCLIFGHSVDNCPKAPKRVVNRVDKGKGGSSGADDDGFIEAPSVGKKNVSTSCSPSKMTSKTNDSTSGNGIFSLSNLFEALNEDNPVTEDVDSGNKASMSEGECVLVDDDGKPLEKVDYSGEHDSEDEVEPVDNEMASFLALKPSGVGYGTNSLLQQWRETYGNVDFDYDPYNDDMYEGQEITDNIESICDKLYIKVRGGKKK</sequence>
<proteinExistence type="predicted"/>
<keyword evidence="3" id="KW-1185">Reference proteome</keyword>
<reference evidence="2" key="1">
    <citation type="journal article" date="2022" name="Int. J. Mol. Sci.">
        <title>Draft Genome of Tanacetum Coccineum: Genomic Comparison of Closely Related Tanacetum-Family Plants.</title>
        <authorList>
            <person name="Yamashiro T."/>
            <person name="Shiraishi A."/>
            <person name="Nakayama K."/>
            <person name="Satake H."/>
        </authorList>
    </citation>
    <scope>NUCLEOTIDE SEQUENCE</scope>
</reference>
<dbReference type="PANTHER" id="PTHR31286">
    <property type="entry name" value="GLYCINE-RICH CELL WALL STRUCTURAL PROTEIN 1.8-LIKE"/>
    <property type="match status" value="1"/>
</dbReference>
<dbReference type="EMBL" id="BQNB010012469">
    <property type="protein sequence ID" value="GJT03947.1"/>
    <property type="molecule type" value="Genomic_DNA"/>
</dbReference>